<dbReference type="AlphaFoldDB" id="A0AAW7MGI3"/>
<comment type="caution">
    <text evidence="2">The sequence shown here is derived from an EMBL/GenBank/DDBJ whole genome shotgun (WGS) entry which is preliminary data.</text>
</comment>
<evidence type="ECO:0000313" key="4">
    <source>
        <dbReference type="Proteomes" id="UP001172788"/>
    </source>
</evidence>
<organism evidence="2 5">
    <name type="scientific">Pandoraea cepalis</name>
    <dbReference type="NCBI Taxonomy" id="2508294"/>
    <lineage>
        <taxon>Bacteria</taxon>
        <taxon>Pseudomonadati</taxon>
        <taxon>Pseudomonadota</taxon>
        <taxon>Betaproteobacteria</taxon>
        <taxon>Burkholderiales</taxon>
        <taxon>Burkholderiaceae</taxon>
        <taxon>Pandoraea</taxon>
    </lineage>
</organism>
<keyword evidence="4" id="KW-1185">Reference proteome</keyword>
<dbReference type="EMBL" id="QAIC01000022">
    <property type="protein sequence ID" value="MDN4571870.1"/>
    <property type="molecule type" value="Genomic_DNA"/>
</dbReference>
<sequence>MKRDVPTGTSRNTFLETDTVNLLANLAKGHQFKCPISDVINLETYTHDSKLVVSKADSEKAYVGAAYWMSPLSGGGGEFSTVIQNAFKSVPDDSVIQVSLIVQPDHDAPDTFVQGKEQGGEVVQHLIGRQKKLFLEALTAGALSDMPILNRRTVIISLAIPNRKVDEHSLEEGEHLQNEFLANIKDVGFYDVKRLSSSELVGVYRWFSQIYEKPVNVELDPLMELKYQIFGPDETFSFQDARYGDFNDTTHCTVVTVKSYPEQPFHGIMNLVSGAPFNKGPTREGGGQRIETPYILTTTVRVANQRKEWTRVESAIKSRSVIQNIPIKLGVEDPAAKLKDLLELKRQAAEDGNKFVHVSTNAFLFGKTREEVVRAAATVKGTLDKLGFDSRQVAGTGLVRWAQALPLNFSSGIANKLSGEAVTTASEVGCLLPVYGDFLGNVNKTFTNAGAAYITRRGSALYFDPFISNSNYCGVMAAKSGAGKSFNLQYQILCDLAAGRTVMLFDNGRSSKKFCASVGGEFNEFGSRTGFRPSLQPFTGLTDDEFDEQQETITSLHIMMAYDNESPDPGARIAVNEAVKAAWGRRNNKAEISDVIDCLVNIVEQTREDKMPTQVVTAANNLIPRLRAFIQSPTRGAYFSGPSTIDPKKQFTVFELAGLGDDDHLKRCVLFCCINVLMTRIKNLPGQKRIWVDESLDLMKVESAAAAMEGLYLKGRKERVAVWVIIQSLLKLSTFPAGSVILRQSAWKIIMAQESEEIDAVVEQKVMTAFASDPYFNRLLRSVESKKGLWSEMLIMGEETYEVCRLYVDKFTGALFSSEGDAKDAVFELMEQGVNVLDAVAQVMGDTRDRRARWMQEFIQVFTGREGMSRKEVVNELKELLSEKSH</sequence>
<dbReference type="Pfam" id="PF11130">
    <property type="entry name" value="TraC_F_IV"/>
    <property type="match status" value="1"/>
</dbReference>
<dbReference type="Gene3D" id="1.10.8.730">
    <property type="match status" value="1"/>
</dbReference>
<feature type="domain" description="TraG P-loop" evidence="1">
    <location>
        <begin position="474"/>
        <end position="843"/>
    </location>
</feature>
<protein>
    <submittedName>
        <fullName evidence="2">Conjugal transfer protein TraC</fullName>
    </submittedName>
</protein>
<dbReference type="Gene3D" id="3.40.50.300">
    <property type="entry name" value="P-loop containing nucleotide triphosphate hydrolases"/>
    <property type="match status" value="1"/>
</dbReference>
<reference evidence="2" key="1">
    <citation type="submission" date="2018-04" db="EMBL/GenBank/DDBJ databases">
        <authorList>
            <person name="Jy Z."/>
        </authorList>
    </citation>
    <scope>NUCLEOTIDE SEQUENCE</scope>
    <source>
        <strain evidence="3">AS13</strain>
        <strain evidence="2">LA18</strain>
    </source>
</reference>
<dbReference type="PANTHER" id="PTHR38467">
    <property type="match status" value="1"/>
</dbReference>
<evidence type="ECO:0000259" key="1">
    <source>
        <dbReference type="Pfam" id="PF19044"/>
    </source>
</evidence>
<proteinExistence type="predicted"/>
<name>A0AAW7MGI3_9BURK</name>
<dbReference type="RefSeq" id="WP_301233220.1">
    <property type="nucleotide sequence ID" value="NZ_QAIC01000022.1"/>
</dbReference>
<dbReference type="InterPro" id="IPR043964">
    <property type="entry name" value="P-loop_TraG"/>
</dbReference>
<dbReference type="SUPFAM" id="SSF52540">
    <property type="entry name" value="P-loop containing nucleoside triphosphate hydrolases"/>
    <property type="match status" value="1"/>
</dbReference>
<dbReference type="EMBL" id="QAID01000046">
    <property type="protein sequence ID" value="MDN4581324.1"/>
    <property type="molecule type" value="Genomic_DNA"/>
</dbReference>
<dbReference type="PANTHER" id="PTHR38467:SF1">
    <property type="entry name" value="CONJUGATIVE TRANSFER: ASSEMBLY"/>
    <property type="match status" value="1"/>
</dbReference>
<dbReference type="Pfam" id="PF19044">
    <property type="entry name" value="P-loop_TraG"/>
    <property type="match status" value="1"/>
</dbReference>
<dbReference type="InterPro" id="IPR053155">
    <property type="entry name" value="F-pilin_assembly_TraC"/>
</dbReference>
<accession>A0AAW7MGI3</accession>
<dbReference type="InterPro" id="IPR027417">
    <property type="entry name" value="P-loop_NTPase"/>
</dbReference>
<evidence type="ECO:0000313" key="5">
    <source>
        <dbReference type="Proteomes" id="UP001172791"/>
    </source>
</evidence>
<evidence type="ECO:0000313" key="3">
    <source>
        <dbReference type="EMBL" id="MDN4581324.1"/>
    </source>
</evidence>
<dbReference type="InterPro" id="IPR025955">
    <property type="entry name" value="TraC/Conjuga_ATPase"/>
</dbReference>
<gene>
    <name evidence="2" type="ORF">DBA34_01120</name>
    <name evidence="3" type="ORF">DBB29_24745</name>
</gene>
<dbReference type="Proteomes" id="UP001172791">
    <property type="component" value="Unassembled WGS sequence"/>
</dbReference>
<dbReference type="Proteomes" id="UP001172788">
    <property type="component" value="Unassembled WGS sequence"/>
</dbReference>
<evidence type="ECO:0000313" key="2">
    <source>
        <dbReference type="EMBL" id="MDN4571870.1"/>
    </source>
</evidence>